<feature type="transmembrane region" description="Helical" evidence="1">
    <location>
        <begin position="62"/>
        <end position="95"/>
    </location>
</feature>
<keyword evidence="3" id="KW-1185">Reference proteome</keyword>
<dbReference type="AlphaFoldDB" id="A0A1M6YEQ9"/>
<evidence type="ECO:0000313" key="2">
    <source>
        <dbReference type="EMBL" id="SHL16728.1"/>
    </source>
</evidence>
<dbReference type="Proteomes" id="UP000184420">
    <property type="component" value="Unassembled WGS sequence"/>
</dbReference>
<feature type="transmembrane region" description="Helical" evidence="1">
    <location>
        <begin position="154"/>
        <end position="174"/>
    </location>
</feature>
<dbReference type="STRING" id="1419482.SAMN05444266_102283"/>
<keyword evidence="1" id="KW-0472">Membrane</keyword>
<keyword evidence="1" id="KW-0812">Transmembrane</keyword>
<accession>A0A1M6YEQ9</accession>
<sequence length="177" mass="21007">MKSFYDNDFLIELNEKRCAEYASLAQQMTSRFSMLFVFYSVLMAASVPVVKQLLKGGSVDWMLAVLFLLFSCSLIISIRYAISLIITGDLFVIYLPKRYYSEIKDYLIERIPADEIALETSINEVLKKLYLYDLERVLEEHAYLLLNKQRYLQLGIRYSILTLVFFLLNFWYYLFHY</sequence>
<dbReference type="OrthoDB" id="674736at2"/>
<keyword evidence="1" id="KW-1133">Transmembrane helix</keyword>
<protein>
    <submittedName>
        <fullName evidence="2">Uncharacterized protein</fullName>
    </submittedName>
</protein>
<gene>
    <name evidence="2" type="ORF">SAMN05444266_102283</name>
</gene>
<name>A0A1M6YEQ9_9BACT</name>
<organism evidence="2 3">
    <name type="scientific">Chitinophaga jiangningensis</name>
    <dbReference type="NCBI Taxonomy" id="1419482"/>
    <lineage>
        <taxon>Bacteria</taxon>
        <taxon>Pseudomonadati</taxon>
        <taxon>Bacteroidota</taxon>
        <taxon>Chitinophagia</taxon>
        <taxon>Chitinophagales</taxon>
        <taxon>Chitinophagaceae</taxon>
        <taxon>Chitinophaga</taxon>
    </lineage>
</organism>
<reference evidence="2 3" key="1">
    <citation type="submission" date="2016-11" db="EMBL/GenBank/DDBJ databases">
        <authorList>
            <person name="Jaros S."/>
            <person name="Januszkiewicz K."/>
            <person name="Wedrychowicz H."/>
        </authorList>
    </citation>
    <scope>NUCLEOTIDE SEQUENCE [LARGE SCALE GENOMIC DNA]</scope>
    <source>
        <strain evidence="2 3">DSM 27406</strain>
    </source>
</reference>
<proteinExistence type="predicted"/>
<dbReference type="RefSeq" id="WP_073078988.1">
    <property type="nucleotide sequence ID" value="NZ_FRBL01000002.1"/>
</dbReference>
<evidence type="ECO:0000313" key="3">
    <source>
        <dbReference type="Proteomes" id="UP000184420"/>
    </source>
</evidence>
<dbReference type="EMBL" id="FRBL01000002">
    <property type="protein sequence ID" value="SHL16728.1"/>
    <property type="molecule type" value="Genomic_DNA"/>
</dbReference>
<evidence type="ECO:0000256" key="1">
    <source>
        <dbReference type="SAM" id="Phobius"/>
    </source>
</evidence>
<feature type="transmembrane region" description="Helical" evidence="1">
    <location>
        <begin position="32"/>
        <end position="50"/>
    </location>
</feature>